<accession>A0A2P2Q9H2</accession>
<organism evidence="1">
    <name type="scientific">Rhizophora mucronata</name>
    <name type="common">Asiatic mangrove</name>
    <dbReference type="NCBI Taxonomy" id="61149"/>
    <lineage>
        <taxon>Eukaryota</taxon>
        <taxon>Viridiplantae</taxon>
        <taxon>Streptophyta</taxon>
        <taxon>Embryophyta</taxon>
        <taxon>Tracheophyta</taxon>
        <taxon>Spermatophyta</taxon>
        <taxon>Magnoliopsida</taxon>
        <taxon>eudicotyledons</taxon>
        <taxon>Gunneridae</taxon>
        <taxon>Pentapetalae</taxon>
        <taxon>rosids</taxon>
        <taxon>fabids</taxon>
        <taxon>Malpighiales</taxon>
        <taxon>Rhizophoraceae</taxon>
        <taxon>Rhizophora</taxon>
    </lineage>
</organism>
<dbReference type="EMBL" id="GGEC01083131">
    <property type="protein sequence ID" value="MBX63615.1"/>
    <property type="molecule type" value="Transcribed_RNA"/>
</dbReference>
<name>A0A2P2Q9H2_RHIMU</name>
<sequence>MEYTRVAGRKLISSCTWDTQAGKKSGLDILETERRTTTL</sequence>
<protein>
    <submittedName>
        <fullName evidence="1">Uncharacterized protein</fullName>
    </submittedName>
</protein>
<proteinExistence type="predicted"/>
<dbReference type="AlphaFoldDB" id="A0A2P2Q9H2"/>
<evidence type="ECO:0000313" key="1">
    <source>
        <dbReference type="EMBL" id="MBX63615.1"/>
    </source>
</evidence>
<reference evidence="1" key="1">
    <citation type="submission" date="2018-02" db="EMBL/GenBank/DDBJ databases">
        <title>Rhizophora mucronata_Transcriptome.</title>
        <authorList>
            <person name="Meera S.P."/>
            <person name="Sreeshan A."/>
            <person name="Augustine A."/>
        </authorList>
    </citation>
    <scope>NUCLEOTIDE SEQUENCE</scope>
    <source>
        <tissue evidence="1">Leaf</tissue>
    </source>
</reference>